<dbReference type="InterPro" id="IPR003774">
    <property type="entry name" value="AlgH-like"/>
</dbReference>
<evidence type="ECO:0000313" key="2">
    <source>
        <dbReference type="Proteomes" id="UP000250235"/>
    </source>
</evidence>
<dbReference type="PANTHER" id="PTHR31984">
    <property type="entry name" value="TRANSPORTER, PUTATIVE (DUF179)-RELATED"/>
    <property type="match status" value="1"/>
</dbReference>
<dbReference type="SUPFAM" id="SSF143456">
    <property type="entry name" value="VC0467-like"/>
    <property type="match status" value="1"/>
</dbReference>
<accession>A0A2Z7C915</accession>
<protein>
    <submittedName>
        <fullName evidence="1">Uncharacterized protein</fullName>
    </submittedName>
</protein>
<dbReference type="Pfam" id="PF02622">
    <property type="entry name" value="DUF179"/>
    <property type="match status" value="1"/>
</dbReference>
<gene>
    <name evidence="1" type="ORF">F511_21986</name>
</gene>
<dbReference type="PANTHER" id="PTHR31984:SF1">
    <property type="entry name" value="OS10G0330400 PROTEIN"/>
    <property type="match status" value="1"/>
</dbReference>
<dbReference type="AlphaFoldDB" id="A0A2Z7C915"/>
<dbReference type="EMBL" id="KQ998120">
    <property type="protein sequence ID" value="KZV43394.1"/>
    <property type="molecule type" value="Genomic_DNA"/>
</dbReference>
<organism evidence="1 2">
    <name type="scientific">Dorcoceras hygrometricum</name>
    <dbReference type="NCBI Taxonomy" id="472368"/>
    <lineage>
        <taxon>Eukaryota</taxon>
        <taxon>Viridiplantae</taxon>
        <taxon>Streptophyta</taxon>
        <taxon>Embryophyta</taxon>
        <taxon>Tracheophyta</taxon>
        <taxon>Spermatophyta</taxon>
        <taxon>Magnoliopsida</taxon>
        <taxon>eudicotyledons</taxon>
        <taxon>Gunneridae</taxon>
        <taxon>Pentapetalae</taxon>
        <taxon>asterids</taxon>
        <taxon>lamiids</taxon>
        <taxon>Lamiales</taxon>
        <taxon>Gesneriaceae</taxon>
        <taxon>Didymocarpoideae</taxon>
        <taxon>Trichosporeae</taxon>
        <taxon>Loxocarpinae</taxon>
        <taxon>Dorcoceras</taxon>
    </lineage>
</organism>
<dbReference type="OrthoDB" id="272750at2759"/>
<dbReference type="Proteomes" id="UP000250235">
    <property type="component" value="Unassembled WGS sequence"/>
</dbReference>
<dbReference type="Gene3D" id="3.40.1740.10">
    <property type="entry name" value="VC0467-like"/>
    <property type="match status" value="1"/>
</dbReference>
<name>A0A2Z7C915_9LAMI</name>
<keyword evidence="2" id="KW-1185">Reference proteome</keyword>
<evidence type="ECO:0000313" key="1">
    <source>
        <dbReference type="EMBL" id="KZV43394.1"/>
    </source>
</evidence>
<sequence>MEALRQIKVAVPTITRPKPNQIHSKRLRFPLSVSCSQSNIKSTSTQAEEKGALLKSDWRAFRARLIAGERTQTAPKSPCPLADPFAPMGEPDPVEEKWAHPISEPEKGCLLIATEKLDSNHIYKRTVILVLSAGPTGLTGLILNRPSFMSVKEMKSWALNMSSPVSDGPLHFGGPLFEGLFLVNGKQKQSGVGVLDEVMKGLYYGTSESIDRAIQTRRDMGDAGDFSFFDGYCGWQSEELTKEIRDGHWAVAACSPSVIGLRGAGNVGLWEEVNELMGHRKVC</sequence>
<reference evidence="1 2" key="1">
    <citation type="journal article" date="2015" name="Proc. Natl. Acad. Sci. U.S.A.">
        <title>The resurrection genome of Boea hygrometrica: A blueprint for survival of dehydration.</title>
        <authorList>
            <person name="Xiao L."/>
            <person name="Yang G."/>
            <person name="Zhang L."/>
            <person name="Yang X."/>
            <person name="Zhao S."/>
            <person name="Ji Z."/>
            <person name="Zhou Q."/>
            <person name="Hu M."/>
            <person name="Wang Y."/>
            <person name="Chen M."/>
            <person name="Xu Y."/>
            <person name="Jin H."/>
            <person name="Xiao X."/>
            <person name="Hu G."/>
            <person name="Bao F."/>
            <person name="Hu Y."/>
            <person name="Wan P."/>
            <person name="Li L."/>
            <person name="Deng X."/>
            <person name="Kuang T."/>
            <person name="Xiang C."/>
            <person name="Zhu J.K."/>
            <person name="Oliver M.J."/>
            <person name="He Y."/>
        </authorList>
    </citation>
    <scope>NUCLEOTIDE SEQUENCE [LARGE SCALE GENOMIC DNA]</scope>
    <source>
        <strain evidence="2">cv. XS01</strain>
    </source>
</reference>
<proteinExistence type="predicted"/>